<dbReference type="EMBL" id="CAFBND010000087">
    <property type="protein sequence ID" value="CAB4952390.1"/>
    <property type="molecule type" value="Genomic_DNA"/>
</dbReference>
<comment type="similarity">
    <text evidence="3">Belongs to the inositol monophosphatase superfamily.</text>
</comment>
<dbReference type="Gene3D" id="3.30.540.10">
    <property type="entry name" value="Fructose-1,6-Bisphosphatase, subunit A, domain 1"/>
    <property type="match status" value="1"/>
</dbReference>
<dbReference type="GO" id="GO:0006020">
    <property type="term" value="P:inositol metabolic process"/>
    <property type="evidence" value="ECO:0007669"/>
    <property type="project" value="TreeGrafter"/>
</dbReference>
<evidence type="ECO:0000256" key="5">
    <source>
        <dbReference type="ARBA" id="ARBA00022723"/>
    </source>
</evidence>
<dbReference type="GO" id="GO:0007165">
    <property type="term" value="P:signal transduction"/>
    <property type="evidence" value="ECO:0007669"/>
    <property type="project" value="TreeGrafter"/>
</dbReference>
<dbReference type="Gene3D" id="3.40.190.80">
    <property type="match status" value="1"/>
</dbReference>
<evidence type="ECO:0000313" key="10">
    <source>
        <dbReference type="EMBL" id="CAB5033607.1"/>
    </source>
</evidence>
<dbReference type="PRINTS" id="PR00377">
    <property type="entry name" value="IMPHPHTASES"/>
</dbReference>
<name>A0A6J7RXL4_9ZZZZ</name>
<dbReference type="InterPro" id="IPR020583">
    <property type="entry name" value="Inositol_monoP_metal-BS"/>
</dbReference>
<keyword evidence="6" id="KW-0378">Hydrolase</keyword>
<dbReference type="PANTHER" id="PTHR20854:SF4">
    <property type="entry name" value="INOSITOL-1-MONOPHOSPHATASE-RELATED"/>
    <property type="match status" value="1"/>
</dbReference>
<organism evidence="10">
    <name type="scientific">freshwater metagenome</name>
    <dbReference type="NCBI Taxonomy" id="449393"/>
    <lineage>
        <taxon>unclassified sequences</taxon>
        <taxon>metagenomes</taxon>
        <taxon>ecological metagenomes</taxon>
    </lineage>
</organism>
<reference evidence="10" key="1">
    <citation type="submission" date="2020-05" db="EMBL/GenBank/DDBJ databases">
        <authorList>
            <person name="Chiriac C."/>
            <person name="Salcher M."/>
            <person name="Ghai R."/>
            <person name="Kavagutti S V."/>
        </authorList>
    </citation>
    <scope>NUCLEOTIDE SEQUENCE</scope>
</reference>
<keyword evidence="7" id="KW-0460">Magnesium</keyword>
<sequence length="276" mass="28704">MTLHYGALLLDELHDVAVAAAREAAAFALEGRRDGVAVAQTKSSATDIVTEMDRRTEALLVDRILTARPDDGILGEEGADHVGETGIRWVLDPIDGTVNYLYGLPSWAVSVAAEIDGVAVVGVVAAPALSETYVAVLGRGAHLHEPGGVRRLAVNDPVALESALVATGFGYRVERRTAQGRVAAAVIPRVRDIRRGGACSVDLCSLAAGRVDAYYERGPRAWDLAAGGLIAREAGARVEGLRGAPAGEDLIIASGVSLFGALHDLLASLNADTDLG</sequence>
<dbReference type="SUPFAM" id="SSF56655">
    <property type="entry name" value="Carbohydrate phosphatase"/>
    <property type="match status" value="1"/>
</dbReference>
<evidence type="ECO:0000256" key="6">
    <source>
        <dbReference type="ARBA" id="ARBA00022801"/>
    </source>
</evidence>
<evidence type="ECO:0000256" key="4">
    <source>
        <dbReference type="ARBA" id="ARBA00013106"/>
    </source>
</evidence>
<dbReference type="PANTHER" id="PTHR20854">
    <property type="entry name" value="INOSITOL MONOPHOSPHATASE"/>
    <property type="match status" value="1"/>
</dbReference>
<evidence type="ECO:0000256" key="3">
    <source>
        <dbReference type="ARBA" id="ARBA00009759"/>
    </source>
</evidence>
<dbReference type="GO" id="GO:0046854">
    <property type="term" value="P:phosphatidylinositol phosphate biosynthetic process"/>
    <property type="evidence" value="ECO:0007669"/>
    <property type="project" value="InterPro"/>
</dbReference>
<dbReference type="CDD" id="cd01639">
    <property type="entry name" value="IMPase"/>
    <property type="match status" value="1"/>
</dbReference>
<evidence type="ECO:0000256" key="7">
    <source>
        <dbReference type="ARBA" id="ARBA00022842"/>
    </source>
</evidence>
<comment type="cofactor">
    <cofactor evidence="2">
        <name>Mg(2+)</name>
        <dbReference type="ChEBI" id="CHEBI:18420"/>
    </cofactor>
</comment>
<comment type="catalytic activity">
    <reaction evidence="1">
        <text>a myo-inositol phosphate + H2O = myo-inositol + phosphate</text>
        <dbReference type="Rhea" id="RHEA:24056"/>
        <dbReference type="ChEBI" id="CHEBI:15377"/>
        <dbReference type="ChEBI" id="CHEBI:17268"/>
        <dbReference type="ChEBI" id="CHEBI:43474"/>
        <dbReference type="ChEBI" id="CHEBI:84139"/>
        <dbReference type="EC" id="3.1.3.25"/>
    </reaction>
</comment>
<dbReference type="PROSITE" id="PS00629">
    <property type="entry name" value="IMP_1"/>
    <property type="match status" value="1"/>
</dbReference>
<evidence type="ECO:0000256" key="1">
    <source>
        <dbReference type="ARBA" id="ARBA00001033"/>
    </source>
</evidence>
<dbReference type="InterPro" id="IPR033942">
    <property type="entry name" value="IMPase"/>
</dbReference>
<evidence type="ECO:0000313" key="8">
    <source>
        <dbReference type="EMBL" id="CAB4849482.1"/>
    </source>
</evidence>
<dbReference type="InterPro" id="IPR020550">
    <property type="entry name" value="Inositol_monophosphatase_CS"/>
</dbReference>
<protein>
    <recommendedName>
        <fullName evidence="4">inositol-phosphate phosphatase</fullName>
        <ecNumber evidence="4">3.1.3.25</ecNumber>
    </recommendedName>
</protein>
<dbReference type="EC" id="3.1.3.25" evidence="4"/>
<dbReference type="GO" id="GO:0008934">
    <property type="term" value="F:inositol monophosphate 1-phosphatase activity"/>
    <property type="evidence" value="ECO:0007669"/>
    <property type="project" value="InterPro"/>
</dbReference>
<dbReference type="EMBL" id="CAFBPU010000024">
    <property type="protein sequence ID" value="CAB5033607.1"/>
    <property type="molecule type" value="Genomic_DNA"/>
</dbReference>
<dbReference type="Pfam" id="PF00459">
    <property type="entry name" value="Inositol_P"/>
    <property type="match status" value="1"/>
</dbReference>
<evidence type="ECO:0000313" key="9">
    <source>
        <dbReference type="EMBL" id="CAB4952390.1"/>
    </source>
</evidence>
<dbReference type="GO" id="GO:0046872">
    <property type="term" value="F:metal ion binding"/>
    <property type="evidence" value="ECO:0007669"/>
    <property type="project" value="UniProtKB-KW"/>
</dbReference>
<gene>
    <name evidence="8" type="ORF">UFOPK3268_00793</name>
    <name evidence="9" type="ORF">UFOPK3752_01742</name>
    <name evidence="10" type="ORF">UFOPK4150_01267</name>
</gene>
<dbReference type="PROSITE" id="PS00630">
    <property type="entry name" value="IMP_2"/>
    <property type="match status" value="1"/>
</dbReference>
<accession>A0A6J7RXL4</accession>
<dbReference type="EMBL" id="CAFBIZ010000086">
    <property type="protein sequence ID" value="CAB4849482.1"/>
    <property type="molecule type" value="Genomic_DNA"/>
</dbReference>
<keyword evidence="5" id="KW-0479">Metal-binding</keyword>
<dbReference type="InterPro" id="IPR000760">
    <property type="entry name" value="Inositol_monophosphatase-like"/>
</dbReference>
<proteinExistence type="inferred from homology"/>
<evidence type="ECO:0000256" key="2">
    <source>
        <dbReference type="ARBA" id="ARBA00001946"/>
    </source>
</evidence>
<dbReference type="AlphaFoldDB" id="A0A6J7RXL4"/>